<name>A0A0F2LRT2_9CREN</name>
<dbReference type="PATRIC" id="fig|1326980.8.peg.615"/>
<reference evidence="2" key="2">
    <citation type="submission" date="2022-05" db="EMBL/GenBank/DDBJ databases">
        <title>Metagenome Sequencing of an Archaeal-Dominated Microbial Community from a Hot Spring at the Los Azufres Geothermal Field, Mexico.</title>
        <authorList>
            <person name="Marin-Paredes R."/>
            <person name="Martinez-Romero E."/>
            <person name="Servin-Garciduenas L.E."/>
        </authorList>
    </citation>
    <scope>NUCLEOTIDE SEQUENCE</scope>
    <source>
        <strain evidence="2">AZ1-454</strain>
    </source>
</reference>
<accession>A0A0F2LRT2</accession>
<comment type="caution">
    <text evidence="1">The sequence shown here is derived from an EMBL/GenBank/DDBJ whole genome shotgun (WGS) entry which is preliminary data.</text>
</comment>
<dbReference type="PIRSF" id="PIRSF016498">
    <property type="entry name" value="UCP016498"/>
    <property type="match status" value="1"/>
</dbReference>
<reference evidence="1" key="1">
    <citation type="submission" date="2015-03" db="EMBL/GenBank/DDBJ databases">
        <title>Metagenome Sequencing of an Archaeal-Dominated Microbial Community from a Hot Spring at the Los Azufres Geothermal Field, Mexico.</title>
        <authorList>
            <person name="Servin-Garciduenas L.E."/>
            <person name="Martinez-Romero E."/>
        </authorList>
    </citation>
    <scope>NUCLEOTIDE SEQUENCE [LARGE SCALE GENOMIC DNA]</scope>
    <source>
        <strain evidence="1">AZ1-454</strain>
    </source>
</reference>
<dbReference type="AlphaFoldDB" id="A0A0F2LRT2"/>
<dbReference type="Pfam" id="PF09969">
    <property type="entry name" value="DUF2203"/>
    <property type="match status" value="1"/>
</dbReference>
<dbReference type="InterPro" id="IPR018699">
    <property type="entry name" value="DUF2203"/>
</dbReference>
<evidence type="ECO:0000313" key="2">
    <source>
        <dbReference type="EMBL" id="MCL7343769.1"/>
    </source>
</evidence>
<gene>
    <name evidence="2" type="ORF">TQ35_004250</name>
    <name evidence="1" type="ORF">TQ35_03145</name>
</gene>
<organism evidence="1">
    <name type="scientific">Candidatus Aramenus sulfurataquae</name>
    <dbReference type="NCBI Taxonomy" id="1326980"/>
    <lineage>
        <taxon>Archaea</taxon>
        <taxon>Thermoproteota</taxon>
        <taxon>Thermoprotei</taxon>
        <taxon>Sulfolobales</taxon>
        <taxon>Sulfolobaceae</taxon>
        <taxon>Candidatus Aramenus</taxon>
    </lineage>
</organism>
<dbReference type="EMBL" id="JZWS02000002">
    <property type="protein sequence ID" value="MCL7343769.1"/>
    <property type="molecule type" value="Genomic_DNA"/>
</dbReference>
<sequence>MSEDSEYIYFDLESARKLLPWLKRELQALKQLRYSTEIVLVNGNKEELEKYVANIDKIVREITGKGIILRDPDIGLVDFPAVINGRPAYLCWKVDEDDIRYWHYAEEGFRGRKEITGKEDILSLL</sequence>
<evidence type="ECO:0000313" key="1">
    <source>
        <dbReference type="EMBL" id="KJR79200.1"/>
    </source>
</evidence>
<dbReference type="EMBL" id="JZWS01000017">
    <property type="protein sequence ID" value="KJR79200.1"/>
    <property type="molecule type" value="Genomic_DNA"/>
</dbReference>
<proteinExistence type="predicted"/>
<protein>
    <submittedName>
        <fullName evidence="2">DUF2203 family protein</fullName>
    </submittedName>
</protein>